<reference evidence="12 13" key="1">
    <citation type="submission" date="2019-06" db="EMBL/GenBank/DDBJ databases">
        <title>A comparative genomics study of ostrich specific Mycoplasmas.</title>
        <authorList>
            <person name="Botes A."/>
            <person name="Nel T."/>
        </authorList>
    </citation>
    <scope>NUCLEOTIDE SEQUENCE [LARGE SCALE GENOMIC DNA]</scope>
    <source>
        <strain evidence="12 13">Ms01</strain>
    </source>
</reference>
<dbReference type="PROSITE" id="PS00830">
    <property type="entry name" value="GREAB_2"/>
    <property type="match status" value="1"/>
</dbReference>
<dbReference type="NCBIfam" id="NF001263">
    <property type="entry name" value="PRK00226.1-4"/>
    <property type="match status" value="1"/>
</dbReference>
<dbReference type="InterPro" id="IPR001437">
    <property type="entry name" value="Tscrpt_elong_fac_GreA/B_C"/>
</dbReference>
<keyword evidence="5 8" id="KW-0804">Transcription</keyword>
<evidence type="ECO:0000256" key="1">
    <source>
        <dbReference type="ARBA" id="ARBA00008213"/>
    </source>
</evidence>
<comment type="caution">
    <text evidence="12">The sequence shown here is derived from an EMBL/GenBank/DDBJ whole genome shotgun (WGS) entry which is preliminary data.</text>
</comment>
<dbReference type="PANTHER" id="PTHR30437:SF4">
    <property type="entry name" value="TRANSCRIPTION ELONGATION FACTOR GREA"/>
    <property type="match status" value="1"/>
</dbReference>
<dbReference type="PANTHER" id="PTHR30437">
    <property type="entry name" value="TRANSCRIPTION ELONGATION FACTOR GREA"/>
    <property type="match status" value="1"/>
</dbReference>
<dbReference type="SUPFAM" id="SSF46557">
    <property type="entry name" value="GreA transcript cleavage protein, N-terminal domain"/>
    <property type="match status" value="1"/>
</dbReference>
<organism evidence="12 13">
    <name type="scientific">Mycoplasma struthionis</name>
    <dbReference type="NCBI Taxonomy" id="538220"/>
    <lineage>
        <taxon>Bacteria</taxon>
        <taxon>Bacillati</taxon>
        <taxon>Mycoplasmatota</taxon>
        <taxon>Mollicutes</taxon>
        <taxon>Mycoplasmataceae</taxon>
        <taxon>Mycoplasma</taxon>
    </lineage>
</organism>
<dbReference type="Gene3D" id="1.10.287.180">
    <property type="entry name" value="Transcription elongation factor, GreA/GreB, N-terminal domain"/>
    <property type="match status" value="1"/>
</dbReference>
<sequence length="156" mass="17695">MAQEKIYLTRESLQEYQRKLTHLQEVERPQVIEEIKEARNQGDLSENAEYDAARDKQAAIENEILEIQHILENAEIIDETSKNSNIVKIGSSVNVFNLSDNKKYNVTIVGALDADPFNDKISNSSPLARAILGREVGEILEVEAPKKYRVKIESIN</sequence>
<keyword evidence="12" id="KW-0648">Protein biosynthesis</keyword>
<dbReference type="Gene3D" id="3.10.50.30">
    <property type="entry name" value="Transcription elongation factor, GreA/GreB, C-terminal domain"/>
    <property type="match status" value="1"/>
</dbReference>
<evidence type="ECO:0000259" key="11">
    <source>
        <dbReference type="Pfam" id="PF03449"/>
    </source>
</evidence>
<accession>A0A502M1F4</accession>
<evidence type="ECO:0000313" key="12">
    <source>
        <dbReference type="EMBL" id="TPI01284.1"/>
    </source>
</evidence>
<keyword evidence="12" id="KW-0251">Elongation factor</keyword>
<dbReference type="PROSITE" id="PS00829">
    <property type="entry name" value="GREAB_1"/>
    <property type="match status" value="1"/>
</dbReference>
<comment type="function">
    <text evidence="6 8 9">Necessary for efficient RNA polymerase transcription elongation past template-encoded arresting sites. The arresting sites in DNA have the property of trapping a certain fraction of elongating RNA polymerases that pass through, resulting in locked ternary complexes. Cleavage of the nascent transcript by cleavage factors such as GreA or GreB allows the resumption of elongation from the new 3'terminus. GreA releases sequences of 2 to 3 nucleotides.</text>
</comment>
<evidence type="ECO:0000256" key="4">
    <source>
        <dbReference type="ARBA" id="ARBA00023125"/>
    </source>
</evidence>
<dbReference type="NCBIfam" id="TIGR01462">
    <property type="entry name" value="greA"/>
    <property type="match status" value="1"/>
</dbReference>
<dbReference type="Proteomes" id="UP000317904">
    <property type="component" value="Unassembled WGS sequence"/>
</dbReference>
<dbReference type="SUPFAM" id="SSF54534">
    <property type="entry name" value="FKBP-like"/>
    <property type="match status" value="1"/>
</dbReference>
<evidence type="ECO:0000256" key="7">
    <source>
        <dbReference type="ARBA" id="ARBA00030776"/>
    </source>
</evidence>
<feature type="domain" description="Transcription elongation factor GreA/GreB N-terminal" evidence="11">
    <location>
        <begin position="6"/>
        <end position="76"/>
    </location>
</feature>
<dbReference type="GO" id="GO:0070063">
    <property type="term" value="F:RNA polymerase binding"/>
    <property type="evidence" value="ECO:0007669"/>
    <property type="project" value="InterPro"/>
</dbReference>
<dbReference type="GO" id="GO:0032784">
    <property type="term" value="P:regulation of DNA-templated transcription elongation"/>
    <property type="evidence" value="ECO:0007669"/>
    <property type="project" value="UniProtKB-UniRule"/>
</dbReference>
<evidence type="ECO:0000259" key="10">
    <source>
        <dbReference type="Pfam" id="PF01272"/>
    </source>
</evidence>
<keyword evidence="4 8" id="KW-0238">DNA-binding</keyword>
<dbReference type="GO" id="GO:0003746">
    <property type="term" value="F:translation elongation factor activity"/>
    <property type="evidence" value="ECO:0007669"/>
    <property type="project" value="UniProtKB-KW"/>
</dbReference>
<feature type="domain" description="Transcription elongation factor GreA/GreB C-terminal" evidence="10">
    <location>
        <begin position="84"/>
        <end position="155"/>
    </location>
</feature>
<dbReference type="InterPro" id="IPR036953">
    <property type="entry name" value="GreA/GreB_C_sf"/>
</dbReference>
<dbReference type="Pfam" id="PF03449">
    <property type="entry name" value="GreA_GreB_N"/>
    <property type="match status" value="1"/>
</dbReference>
<keyword evidence="3 8" id="KW-0805">Transcription regulation</keyword>
<dbReference type="HAMAP" id="MF_00105">
    <property type="entry name" value="GreA_GreB"/>
    <property type="match status" value="1"/>
</dbReference>
<dbReference type="InterPro" id="IPR036805">
    <property type="entry name" value="Tscrpt_elong_fac_GreA/B_N_sf"/>
</dbReference>
<evidence type="ECO:0000256" key="9">
    <source>
        <dbReference type="RuleBase" id="RU000556"/>
    </source>
</evidence>
<dbReference type="GO" id="GO:0003677">
    <property type="term" value="F:DNA binding"/>
    <property type="evidence" value="ECO:0007669"/>
    <property type="project" value="UniProtKB-UniRule"/>
</dbReference>
<protein>
    <recommendedName>
        <fullName evidence="2 8">Transcription elongation factor GreA</fullName>
    </recommendedName>
    <alternativeName>
        <fullName evidence="7 8">Transcript cleavage factor GreA</fullName>
    </alternativeName>
</protein>
<dbReference type="InterPro" id="IPR022691">
    <property type="entry name" value="Tscrpt_elong_fac_GreA/B_N"/>
</dbReference>
<dbReference type="InterPro" id="IPR018151">
    <property type="entry name" value="TF_GreA/GreB_CS"/>
</dbReference>
<comment type="similarity">
    <text evidence="1 8 9">Belongs to the GreA/GreB family.</text>
</comment>
<dbReference type="GO" id="GO:0006354">
    <property type="term" value="P:DNA-templated transcription elongation"/>
    <property type="evidence" value="ECO:0007669"/>
    <property type="project" value="TreeGrafter"/>
</dbReference>
<name>A0A502M1F4_9MOLU</name>
<evidence type="ECO:0000256" key="6">
    <source>
        <dbReference type="ARBA" id="ARBA00024916"/>
    </source>
</evidence>
<evidence type="ECO:0000313" key="13">
    <source>
        <dbReference type="Proteomes" id="UP000317904"/>
    </source>
</evidence>
<gene>
    <name evidence="8 12" type="primary">greA</name>
    <name evidence="12" type="ORF">FJM01_02815</name>
</gene>
<evidence type="ECO:0000256" key="5">
    <source>
        <dbReference type="ARBA" id="ARBA00023163"/>
    </source>
</evidence>
<dbReference type="PIRSF" id="PIRSF006092">
    <property type="entry name" value="GreA_GreB"/>
    <property type="match status" value="1"/>
</dbReference>
<evidence type="ECO:0000256" key="3">
    <source>
        <dbReference type="ARBA" id="ARBA00023015"/>
    </source>
</evidence>
<dbReference type="EMBL" id="VFSY01000028">
    <property type="protein sequence ID" value="TPI01284.1"/>
    <property type="molecule type" value="Genomic_DNA"/>
</dbReference>
<proteinExistence type="inferred from homology"/>
<dbReference type="AlphaFoldDB" id="A0A502M1F4"/>
<evidence type="ECO:0000256" key="2">
    <source>
        <dbReference type="ARBA" id="ARBA00013729"/>
    </source>
</evidence>
<dbReference type="RefSeq" id="WP_140701297.1">
    <property type="nucleotide sequence ID" value="NZ_VFSY01000028.1"/>
</dbReference>
<dbReference type="InterPro" id="IPR006359">
    <property type="entry name" value="Tscrpt_elong_fac_GreA"/>
</dbReference>
<dbReference type="FunFam" id="1.10.287.180:FF:000001">
    <property type="entry name" value="Transcription elongation factor GreA"/>
    <property type="match status" value="1"/>
</dbReference>
<evidence type="ECO:0000256" key="8">
    <source>
        <dbReference type="HAMAP-Rule" id="MF_00105"/>
    </source>
</evidence>
<dbReference type="InterPro" id="IPR028624">
    <property type="entry name" value="Tscrpt_elong_fac_GreA/B"/>
</dbReference>
<dbReference type="Pfam" id="PF01272">
    <property type="entry name" value="GreA_GreB"/>
    <property type="match status" value="1"/>
</dbReference>
<dbReference type="InterPro" id="IPR023459">
    <property type="entry name" value="Tscrpt_elong_fac_GreA/B_fam"/>
</dbReference>